<dbReference type="EMBL" id="BJVU01000011">
    <property type="protein sequence ID" value="GEL59635.1"/>
    <property type="molecule type" value="Genomic_DNA"/>
</dbReference>
<dbReference type="SUPFAM" id="SSF103025">
    <property type="entry name" value="Folate-binding domain"/>
    <property type="match status" value="1"/>
</dbReference>
<proteinExistence type="predicted"/>
<dbReference type="Proteomes" id="UP000032671">
    <property type="component" value="Unassembled WGS sequence"/>
</dbReference>
<evidence type="ECO:0000313" key="2">
    <source>
        <dbReference type="EMBL" id="GEL59635.1"/>
    </source>
</evidence>
<accession>A0A0D6N718</accession>
<dbReference type="EMBL" id="BAMV01000025">
    <property type="protein sequence ID" value="GAN61495.1"/>
    <property type="molecule type" value="Genomic_DNA"/>
</dbReference>
<protein>
    <submittedName>
        <fullName evidence="1">Sarcosine oxidase gamma subunit</fullName>
    </submittedName>
    <submittedName>
        <fullName evidence="2">Sarcosine oxidase subunit gamma</fullName>
    </submittedName>
</protein>
<gene>
    <name evidence="1" type="ORF">Abci_025_040</name>
    <name evidence="2" type="ORF">ACI01nite_22370</name>
</gene>
<dbReference type="AlphaFoldDB" id="A0A0D6N718"/>
<evidence type="ECO:0000313" key="4">
    <source>
        <dbReference type="Proteomes" id="UP000321891"/>
    </source>
</evidence>
<dbReference type="STRING" id="1231339.Abci_025_040"/>
<reference evidence="1 3" key="1">
    <citation type="submission" date="2012-11" db="EMBL/GenBank/DDBJ databases">
        <title>Whole genome sequence of Acetobacter cibinongensis 4H-1.</title>
        <authorList>
            <person name="Azuma Y."/>
            <person name="Higashiura N."/>
            <person name="Hirakawa H."/>
            <person name="Matsushita K."/>
        </authorList>
    </citation>
    <scope>NUCLEOTIDE SEQUENCE [LARGE SCALE GENOMIC DNA]</scope>
    <source>
        <strain evidence="1 3">4H-1</strain>
    </source>
</reference>
<dbReference type="Proteomes" id="UP000321891">
    <property type="component" value="Unassembled WGS sequence"/>
</dbReference>
<reference evidence="2 4" key="2">
    <citation type="submission" date="2019-07" db="EMBL/GenBank/DDBJ databases">
        <title>Whole genome shotgun sequence of Acetobacter cibinongensis NBRC 16605.</title>
        <authorList>
            <person name="Hosoyama A."/>
            <person name="Uohara A."/>
            <person name="Ohji S."/>
            <person name="Ichikawa N."/>
        </authorList>
    </citation>
    <scope>NUCLEOTIDE SEQUENCE [LARGE SCALE GENOMIC DNA]</scope>
    <source>
        <strain evidence="2 4">NBRC 16605</strain>
    </source>
</reference>
<dbReference type="Pfam" id="PF04268">
    <property type="entry name" value="SoxG"/>
    <property type="match status" value="1"/>
</dbReference>
<keyword evidence="4" id="KW-1185">Reference proteome</keyword>
<comment type="caution">
    <text evidence="1">The sequence shown here is derived from an EMBL/GenBank/DDBJ whole genome shotgun (WGS) entry which is preliminary data.</text>
</comment>
<organism evidence="1 3">
    <name type="scientific">Acetobacter cibinongensis</name>
    <dbReference type="NCBI Taxonomy" id="146475"/>
    <lineage>
        <taxon>Bacteria</taxon>
        <taxon>Pseudomonadati</taxon>
        <taxon>Pseudomonadota</taxon>
        <taxon>Alphaproteobacteria</taxon>
        <taxon>Acetobacterales</taxon>
        <taxon>Acetobacteraceae</taxon>
        <taxon>Acetobacter</taxon>
    </lineage>
</organism>
<sequence>MVEITEGCVLSRLPASTRLILQGRQPALQAACGALGVETVPEMLCTAEGAGGHALRVGPFELALQPTGDGLAPLEAALASVPHSLVEVSNRNVSYTLQGWQAADILAALCPLDFSLAAFPVGMATRSILDKAGALIWRTADQTFHIEVWRSFAPYVEGQLHEVAKSISYNILTVQH</sequence>
<name>A0A0D6N718_9PROT</name>
<accession>A0A6N3SQG9</accession>
<dbReference type="Gene3D" id="3.30.70.1520">
    <property type="entry name" value="Heterotetrameric sarcosine oxidase"/>
    <property type="match status" value="1"/>
</dbReference>
<evidence type="ECO:0000313" key="1">
    <source>
        <dbReference type="EMBL" id="GAN61495.1"/>
    </source>
</evidence>
<evidence type="ECO:0000313" key="3">
    <source>
        <dbReference type="Proteomes" id="UP000032671"/>
    </source>
</evidence>
<dbReference type="InterPro" id="IPR027266">
    <property type="entry name" value="TrmE/GcvT-like"/>
</dbReference>
<dbReference type="Gene3D" id="3.30.1360.120">
    <property type="entry name" value="Probable tRNA modification gtpase trme, domain 1"/>
    <property type="match status" value="1"/>
</dbReference>
<dbReference type="InterPro" id="IPR007375">
    <property type="entry name" value="SoxG"/>
</dbReference>
<dbReference type="RefSeq" id="WP_048839538.1">
    <property type="nucleotide sequence ID" value="NZ_BAMV01000025.1"/>
</dbReference>